<evidence type="ECO:0000313" key="1">
    <source>
        <dbReference type="EnsemblPlants" id="AVESA.00010b.r2.3CG0510570.1.CDS"/>
    </source>
</evidence>
<keyword evidence="2" id="KW-1185">Reference proteome</keyword>
<reference evidence="1" key="1">
    <citation type="submission" date="2021-05" db="EMBL/GenBank/DDBJ databases">
        <authorList>
            <person name="Scholz U."/>
            <person name="Mascher M."/>
            <person name="Fiebig A."/>
        </authorList>
    </citation>
    <scope>NUCLEOTIDE SEQUENCE [LARGE SCALE GENOMIC DNA]</scope>
</reference>
<name>A0ACD5VWN5_AVESA</name>
<protein>
    <submittedName>
        <fullName evidence="1">Uncharacterized protein</fullName>
    </submittedName>
</protein>
<proteinExistence type="predicted"/>
<sequence length="276" mass="31414">MGDLTVVGGKDVGSCVHGDVERPTSLTLDRASTLQHPRRTEVLPDPIATFDLGDTDKLVENYDECIEKIISIMDEDTDVKYTFIVNEKQVRIPVTPGINDTPDGTYVIRLKKGEVSLYLVATKYMAWFRGIVTNSGGRYEIVDDTLPKILKRSKTLGTSGLYTDLILGEDIARVRLGKHRLEWAFYVLAKLGEEIIRRRRHGTWGDNQLQIGDWFDHSRDFYAEKGGERDVHITISDRTSEAVGRIAKKFRIMCRSMWDMWKSKNESKGSNSSRRP</sequence>
<accession>A0ACD5VWN5</accession>
<reference evidence="1" key="2">
    <citation type="submission" date="2025-09" db="UniProtKB">
        <authorList>
            <consortium name="EnsemblPlants"/>
        </authorList>
    </citation>
    <scope>IDENTIFICATION</scope>
</reference>
<evidence type="ECO:0000313" key="2">
    <source>
        <dbReference type="Proteomes" id="UP001732700"/>
    </source>
</evidence>
<dbReference type="Proteomes" id="UP001732700">
    <property type="component" value="Chromosome 3C"/>
</dbReference>
<dbReference type="EnsemblPlants" id="AVESA.00010b.r2.3CG0510570.1">
    <property type="protein sequence ID" value="AVESA.00010b.r2.3CG0510570.1.CDS"/>
    <property type="gene ID" value="AVESA.00010b.r2.3CG0510570"/>
</dbReference>
<organism evidence="1 2">
    <name type="scientific">Avena sativa</name>
    <name type="common">Oat</name>
    <dbReference type="NCBI Taxonomy" id="4498"/>
    <lineage>
        <taxon>Eukaryota</taxon>
        <taxon>Viridiplantae</taxon>
        <taxon>Streptophyta</taxon>
        <taxon>Embryophyta</taxon>
        <taxon>Tracheophyta</taxon>
        <taxon>Spermatophyta</taxon>
        <taxon>Magnoliopsida</taxon>
        <taxon>Liliopsida</taxon>
        <taxon>Poales</taxon>
        <taxon>Poaceae</taxon>
        <taxon>BOP clade</taxon>
        <taxon>Pooideae</taxon>
        <taxon>Poodae</taxon>
        <taxon>Poeae</taxon>
        <taxon>Poeae Chloroplast Group 1 (Aveneae type)</taxon>
        <taxon>Aveninae</taxon>
        <taxon>Avena</taxon>
    </lineage>
</organism>